<keyword evidence="1" id="KW-0175">Coiled coil</keyword>
<feature type="coiled-coil region" evidence="1">
    <location>
        <begin position="249"/>
        <end position="276"/>
    </location>
</feature>
<dbReference type="VEuPathDB" id="FungiDB:FUN_014687"/>
<protein>
    <submittedName>
        <fullName evidence="2">Uncharacterized protein</fullName>
    </submittedName>
</protein>
<dbReference type="Proteomes" id="UP000234323">
    <property type="component" value="Unassembled WGS sequence"/>
</dbReference>
<dbReference type="VEuPathDB" id="FungiDB:RhiirA1_479325"/>
<evidence type="ECO:0000256" key="1">
    <source>
        <dbReference type="SAM" id="Coils"/>
    </source>
</evidence>
<evidence type="ECO:0000313" key="2">
    <source>
        <dbReference type="EMBL" id="PKY53634.1"/>
    </source>
</evidence>
<dbReference type="Gene3D" id="1.20.5.400">
    <property type="match status" value="1"/>
</dbReference>
<comment type="caution">
    <text evidence="2">The sequence shown here is derived from an EMBL/GenBank/DDBJ whole genome shotgun (WGS) entry which is preliminary data.</text>
</comment>
<organism evidence="2 3">
    <name type="scientific">Rhizophagus irregularis</name>
    <dbReference type="NCBI Taxonomy" id="588596"/>
    <lineage>
        <taxon>Eukaryota</taxon>
        <taxon>Fungi</taxon>
        <taxon>Fungi incertae sedis</taxon>
        <taxon>Mucoromycota</taxon>
        <taxon>Glomeromycotina</taxon>
        <taxon>Glomeromycetes</taxon>
        <taxon>Glomerales</taxon>
        <taxon>Glomeraceae</taxon>
        <taxon>Rhizophagus</taxon>
    </lineage>
</organism>
<evidence type="ECO:0000313" key="3">
    <source>
        <dbReference type="Proteomes" id="UP000234323"/>
    </source>
</evidence>
<keyword evidence="3" id="KW-1185">Reference proteome</keyword>
<reference evidence="2 3" key="1">
    <citation type="submission" date="2015-10" db="EMBL/GenBank/DDBJ databases">
        <title>Genome analyses suggest a sexual origin of heterokaryosis in a supposedly ancient asexual fungus.</title>
        <authorList>
            <person name="Ropars J."/>
            <person name="Sedzielewska K."/>
            <person name="Noel J."/>
            <person name="Charron P."/>
            <person name="Farinelli L."/>
            <person name="Marton T."/>
            <person name="Kruger M."/>
            <person name="Pelin A."/>
            <person name="Brachmann A."/>
            <person name="Corradi N."/>
        </authorList>
    </citation>
    <scope>NUCLEOTIDE SEQUENCE [LARGE SCALE GENOMIC DNA]</scope>
    <source>
        <strain evidence="2 3">A4</strain>
    </source>
</reference>
<sequence length="279" mass="33118">MQSEIDETNLRSSIARFSAENDKIKAEYNKIKAENDKIRAENSELKARIAKLEDMQTQNELIKNLLSARTTIVYRWILHANLFLRKTISIIMFHSDYKHIIDRLPESLIKRAYQGLLNHSKNPVPLEMISGKSSRIESYLRHKLEVYENSLNRKKRKTMTQEKILRPRSWPEYNVSPALPTIHVVDSRAQTDNNTWPEVRKHDYEEENNRRVMNELKVLSQHLLDYNKRTFGKFMQDIEKDYRERVSMNKKLRCENEDLKMQLLEAEKELASMKSNSSH</sequence>
<proteinExistence type="predicted"/>
<name>A0A2I1H465_9GLOM</name>
<dbReference type="VEuPathDB" id="FungiDB:RhiirFUN_025135"/>
<dbReference type="AlphaFoldDB" id="A0A2I1H465"/>
<gene>
    <name evidence="2" type="ORF">RhiirA4_471970</name>
</gene>
<dbReference type="EMBL" id="LLXI01001430">
    <property type="protein sequence ID" value="PKY53634.1"/>
    <property type="molecule type" value="Genomic_DNA"/>
</dbReference>
<accession>A0A2I1H465</accession>
<feature type="coiled-coil region" evidence="1">
    <location>
        <begin position="14"/>
        <end position="55"/>
    </location>
</feature>